<organism evidence="1 2">
    <name type="scientific">Paenibacillus harenae</name>
    <dbReference type="NCBI Taxonomy" id="306543"/>
    <lineage>
        <taxon>Bacteria</taxon>
        <taxon>Bacillati</taxon>
        <taxon>Bacillota</taxon>
        <taxon>Bacilli</taxon>
        <taxon>Bacillales</taxon>
        <taxon>Paenibacillaceae</taxon>
        <taxon>Paenibacillus</taxon>
    </lineage>
</organism>
<proteinExistence type="predicted"/>
<comment type="caution">
    <text evidence="1">The sequence shown here is derived from an EMBL/GenBank/DDBJ whole genome shotgun (WGS) entry which is preliminary data.</text>
</comment>
<dbReference type="EMBL" id="JAUSSU010000003">
    <property type="protein sequence ID" value="MDQ0112426.1"/>
    <property type="molecule type" value="Genomic_DNA"/>
</dbReference>
<dbReference type="RefSeq" id="WP_307203267.1">
    <property type="nucleotide sequence ID" value="NZ_JAUSSU010000003.1"/>
</dbReference>
<gene>
    <name evidence="1" type="ORF">J2T15_001861</name>
</gene>
<protein>
    <submittedName>
        <fullName evidence="1">Uncharacterized protein</fullName>
    </submittedName>
</protein>
<accession>A0ABT9TYH3</accession>
<keyword evidence="2" id="KW-1185">Reference proteome</keyword>
<sequence>MEREYIILERFGLEPKHKYLQEIRTLLIEETNSDNYQEHEYLKTLCIMLFSFGCVEDSLLIWNAKMKDFDAGCYIDGELLMGAGLDETINYLTGVNTIRAKELIKYLQGFTSDGDYMKRSEVIEFYRRYYKLT</sequence>
<evidence type="ECO:0000313" key="1">
    <source>
        <dbReference type="EMBL" id="MDQ0112426.1"/>
    </source>
</evidence>
<evidence type="ECO:0000313" key="2">
    <source>
        <dbReference type="Proteomes" id="UP001229346"/>
    </source>
</evidence>
<reference evidence="1 2" key="1">
    <citation type="submission" date="2023-07" db="EMBL/GenBank/DDBJ databases">
        <title>Sorghum-associated microbial communities from plants grown in Nebraska, USA.</title>
        <authorList>
            <person name="Schachtman D."/>
        </authorList>
    </citation>
    <scope>NUCLEOTIDE SEQUENCE [LARGE SCALE GENOMIC DNA]</scope>
    <source>
        <strain evidence="1 2">CC482</strain>
    </source>
</reference>
<name>A0ABT9TYH3_PAEHA</name>
<dbReference type="Proteomes" id="UP001229346">
    <property type="component" value="Unassembled WGS sequence"/>
</dbReference>